<organism evidence="1 2">
    <name type="scientific">Tissierella carlieri</name>
    <dbReference type="NCBI Taxonomy" id="689904"/>
    <lineage>
        <taxon>Bacteria</taxon>
        <taxon>Bacillati</taxon>
        <taxon>Bacillota</taxon>
        <taxon>Tissierellia</taxon>
        <taxon>Tissierellales</taxon>
        <taxon>Tissierellaceae</taxon>
        <taxon>Tissierella</taxon>
    </lineage>
</organism>
<reference evidence="1 2" key="1">
    <citation type="submission" date="2022-06" db="EMBL/GenBank/DDBJ databases">
        <title>Isolation of gut microbiota from human fecal samples.</title>
        <authorList>
            <person name="Pamer E.G."/>
            <person name="Barat B."/>
            <person name="Waligurski E."/>
            <person name="Medina S."/>
            <person name="Paddock L."/>
            <person name="Mostad J."/>
        </authorList>
    </citation>
    <scope>NUCLEOTIDE SEQUENCE [LARGE SCALE GENOMIC DNA]</scope>
    <source>
        <strain evidence="1 2">DFI.7.95</strain>
    </source>
</reference>
<evidence type="ECO:0000313" key="2">
    <source>
        <dbReference type="Proteomes" id="UP001524478"/>
    </source>
</evidence>
<protein>
    <submittedName>
        <fullName evidence="1">Uncharacterized protein</fullName>
    </submittedName>
</protein>
<dbReference type="RefSeq" id="WP_216559633.1">
    <property type="nucleotide sequence ID" value="NZ_JAHLOH010000035.1"/>
</dbReference>
<keyword evidence="2" id="KW-1185">Reference proteome</keyword>
<accession>A0ABT1S7N1</accession>
<comment type="caution">
    <text evidence="1">The sequence shown here is derived from an EMBL/GenBank/DDBJ whole genome shotgun (WGS) entry which is preliminary data.</text>
</comment>
<evidence type="ECO:0000313" key="1">
    <source>
        <dbReference type="EMBL" id="MCQ4922481.1"/>
    </source>
</evidence>
<gene>
    <name evidence="1" type="ORF">NE686_05250</name>
</gene>
<sequence>MKKRLISRKHIEKAYTTDILSQDIDLNLESMEEKIDKLPKEMFQILGEVISFIENTNKFEGDKNHENQ</sequence>
<dbReference type="Proteomes" id="UP001524478">
    <property type="component" value="Unassembled WGS sequence"/>
</dbReference>
<name>A0ABT1S7N1_9FIRM</name>
<proteinExistence type="predicted"/>
<dbReference type="EMBL" id="JANGAC010000003">
    <property type="protein sequence ID" value="MCQ4922481.1"/>
    <property type="molecule type" value="Genomic_DNA"/>
</dbReference>